<dbReference type="CDD" id="cd00077">
    <property type="entry name" value="HDc"/>
    <property type="match status" value="1"/>
</dbReference>
<dbReference type="STRING" id="146817.SAMN04488502_10531"/>
<dbReference type="Proteomes" id="UP000214880">
    <property type="component" value="Unassembled WGS sequence"/>
</dbReference>
<accession>A0A1G9TNW7</accession>
<gene>
    <name evidence="1" type="ORF">SAMN04488502_10531</name>
</gene>
<dbReference type="OrthoDB" id="1677843at2"/>
<reference evidence="1 2" key="1">
    <citation type="submission" date="2016-10" db="EMBL/GenBank/DDBJ databases">
        <authorList>
            <person name="de Groot N.N."/>
        </authorList>
    </citation>
    <scope>NUCLEOTIDE SEQUENCE [LARGE SCALE GENOMIC DNA]</scope>
    <source>
        <strain evidence="1 2">DSM 1736</strain>
    </source>
</reference>
<dbReference type="SUPFAM" id="SSF109604">
    <property type="entry name" value="HD-domain/PDEase-like"/>
    <property type="match status" value="1"/>
</dbReference>
<dbReference type="Gene3D" id="1.10.3210.10">
    <property type="entry name" value="Hypothetical protein af1432"/>
    <property type="match status" value="1"/>
</dbReference>
<dbReference type="PANTHER" id="PTHR43155:SF2">
    <property type="entry name" value="CYCLIC DI-GMP PHOSPHODIESTERASE PA4108"/>
    <property type="match status" value="1"/>
</dbReference>
<protein>
    <submittedName>
        <fullName evidence="1">HD-GYP domain, c-di-GMP phosphodiesterase class II (Or its inactivated variant)</fullName>
    </submittedName>
</protein>
<dbReference type="RefSeq" id="WP_092072737.1">
    <property type="nucleotide sequence ID" value="NZ_FNHB01000005.1"/>
</dbReference>
<proteinExistence type="predicted"/>
<name>A0A1G9TNW7_9FIRM</name>
<sequence length="333" mass="36718">MHIANAVPGMVLAQDLFDDYGNLLLEKGITLTESYIERLKKLGIRALWIEDSTADALKIDAVSPQLRSKLAVYFRTLFNMKFNDIINANLRNRHFAGIAAAADTAITEVASHEENLINLKIRYPSTDEANHAINVCLLSLVTGIYLKLPRPVLRQLAMGALLHDIGKSAACGNQPDSHARQGYNLLLTAGQSHDICRIAAEHHEAYDGTGLPARLSGKSIHPLARLVAIANYYDNALRSTLTTDIARQEIIETMLSQGNTVFDLNLLRAFFHTIALYPVGSFVRLSTGQSGYVIKNHAQFPLRPLVRAIAGEQPVEINLLHKPAITITELIKE</sequence>
<dbReference type="Pfam" id="PF13487">
    <property type="entry name" value="HD_5"/>
    <property type="match status" value="1"/>
</dbReference>
<evidence type="ECO:0000313" key="2">
    <source>
        <dbReference type="Proteomes" id="UP000214880"/>
    </source>
</evidence>
<dbReference type="AlphaFoldDB" id="A0A1G9TNW7"/>
<keyword evidence="2" id="KW-1185">Reference proteome</keyword>
<organism evidence="1 2">
    <name type="scientific">Dendrosporobacter quercicolus</name>
    <dbReference type="NCBI Taxonomy" id="146817"/>
    <lineage>
        <taxon>Bacteria</taxon>
        <taxon>Bacillati</taxon>
        <taxon>Bacillota</taxon>
        <taxon>Negativicutes</taxon>
        <taxon>Selenomonadales</taxon>
        <taxon>Sporomusaceae</taxon>
        <taxon>Dendrosporobacter</taxon>
    </lineage>
</organism>
<evidence type="ECO:0000313" key="1">
    <source>
        <dbReference type="EMBL" id="SDM49124.1"/>
    </source>
</evidence>
<dbReference type="EMBL" id="FNHB01000005">
    <property type="protein sequence ID" value="SDM49124.1"/>
    <property type="molecule type" value="Genomic_DNA"/>
</dbReference>
<dbReference type="InterPro" id="IPR003607">
    <property type="entry name" value="HD/PDEase_dom"/>
</dbReference>
<dbReference type="PANTHER" id="PTHR43155">
    <property type="entry name" value="CYCLIC DI-GMP PHOSPHODIESTERASE PA4108-RELATED"/>
    <property type="match status" value="1"/>
</dbReference>